<dbReference type="EMBL" id="JBHSWJ010000003">
    <property type="protein sequence ID" value="MFC6715934.1"/>
    <property type="molecule type" value="Genomic_DNA"/>
</dbReference>
<keyword evidence="7" id="KW-0594">Phospholipid biosynthesis</keyword>
<name>A0ABW2ANR9_9MICO</name>
<feature type="domain" description="DAGKc" evidence="9">
    <location>
        <begin position="1"/>
        <end position="95"/>
    </location>
</feature>
<organism evidence="11 14">
    <name type="scientific">Branchiibius cervicis</name>
    <dbReference type="NCBI Taxonomy" id="908252"/>
    <lineage>
        <taxon>Bacteria</taxon>
        <taxon>Bacillati</taxon>
        <taxon>Actinomycetota</taxon>
        <taxon>Actinomycetes</taxon>
        <taxon>Micrococcales</taxon>
        <taxon>Dermacoccaceae</taxon>
        <taxon>Branchiibius</taxon>
    </lineage>
</organism>
<keyword evidence="14" id="KW-1185">Reference proteome</keyword>
<keyword evidence="3 11" id="KW-0808">Transferase</keyword>
<dbReference type="EMBL" id="JBHSWJ010000002">
    <property type="protein sequence ID" value="MFC6712373.1"/>
    <property type="molecule type" value="Genomic_DNA"/>
</dbReference>
<evidence type="ECO:0000313" key="12">
    <source>
        <dbReference type="EMBL" id="MFC6715895.1"/>
    </source>
</evidence>
<comment type="similarity">
    <text evidence="2">Belongs to the diacylglycerol/lipid kinase family.</text>
</comment>
<reference evidence="11" key="3">
    <citation type="submission" date="2024-09" db="EMBL/GenBank/DDBJ databases">
        <authorList>
            <person name="Sun Q."/>
            <person name="Mori K."/>
        </authorList>
    </citation>
    <scope>NUCLEOTIDE SEQUENCE</scope>
    <source>
        <strain evidence="11">NBRC 106593</strain>
    </source>
</reference>
<dbReference type="PANTHER" id="PTHR12358:SF54">
    <property type="entry name" value="SPHINGOSINE KINASE RELATED PROTEIN"/>
    <property type="match status" value="1"/>
</dbReference>
<comment type="caution">
    <text evidence="11">The sequence shown here is derived from an EMBL/GenBank/DDBJ whole genome shotgun (WGS) entry which is preliminary data.</text>
</comment>
<evidence type="ECO:0000313" key="14">
    <source>
        <dbReference type="Proteomes" id="UP001596356"/>
    </source>
</evidence>
<evidence type="ECO:0000256" key="6">
    <source>
        <dbReference type="ARBA" id="ARBA00022840"/>
    </source>
</evidence>
<evidence type="ECO:0000256" key="2">
    <source>
        <dbReference type="ARBA" id="ARBA00005983"/>
    </source>
</evidence>
<dbReference type="EC" id="2.7.1.-" evidence="11"/>
<comment type="cofactor">
    <cofactor evidence="1">
        <name>Mg(2+)</name>
        <dbReference type="ChEBI" id="CHEBI:18420"/>
    </cofactor>
</comment>
<accession>A0ABW2ANR9</accession>
<sequence length="268" mass="28098">MWFETTAKDTGRGQTIQAIEHGADLVCPYGGDGTVRAVASGALGSGVPLGLLSAGTGNLLARNMKLPHRRFQDGLVAALTGTPRPIDVMRITIDRDGSGGWSEPEYGLVMAGFGLDADILGGTPEALKARLSWLAYPVNGLRHIRHNHIPMTVTFDADQPVDTEVTTVIVGSCGLLTGGVQLMPGARFDDGELDAVIIRAGGALGWPKVVTSILSRSKRSTHAVERRVAEAVDLRAGTPTPIEIDGDHLGSAIGVRLEVLPSALSVRG</sequence>
<keyword evidence="8" id="KW-1208">Phospholipid metabolism</keyword>
<dbReference type="SUPFAM" id="SSF111331">
    <property type="entry name" value="NAD kinase/diacylglycerol kinase-like"/>
    <property type="match status" value="1"/>
</dbReference>
<reference evidence="14" key="2">
    <citation type="journal article" date="2019" name="Int. J. Syst. Evol. Microbiol.">
        <title>The Global Catalogue of Microorganisms (GCM) 10K type strain sequencing project: providing services to taxonomists for standard genome sequencing and annotation.</title>
        <authorList>
            <consortium name="The Broad Institute Genomics Platform"/>
            <consortium name="The Broad Institute Genome Sequencing Center for Infectious Disease"/>
            <person name="Wu L."/>
            <person name="Ma J."/>
        </authorList>
    </citation>
    <scope>NUCLEOTIDE SEQUENCE [LARGE SCALE GENOMIC DNA]</scope>
    <source>
        <strain evidence="14">NBRC 106593</strain>
    </source>
</reference>
<evidence type="ECO:0000256" key="1">
    <source>
        <dbReference type="ARBA" id="ARBA00001946"/>
    </source>
</evidence>
<evidence type="ECO:0000313" key="10">
    <source>
        <dbReference type="EMBL" id="MFC6712333.1"/>
    </source>
</evidence>
<dbReference type="Pfam" id="PF19279">
    <property type="entry name" value="YegS_C"/>
    <property type="match status" value="1"/>
</dbReference>
<keyword evidence="4" id="KW-0547">Nucleotide-binding</keyword>
<dbReference type="InterPro" id="IPR016064">
    <property type="entry name" value="NAD/diacylglycerol_kinase_sf"/>
</dbReference>
<evidence type="ECO:0000313" key="13">
    <source>
        <dbReference type="EMBL" id="MFC6715934.1"/>
    </source>
</evidence>
<evidence type="ECO:0000256" key="4">
    <source>
        <dbReference type="ARBA" id="ARBA00022741"/>
    </source>
</evidence>
<dbReference type="EMBL" id="JBHSWJ010000002">
    <property type="protein sequence ID" value="MFC6715895.1"/>
    <property type="molecule type" value="Genomic_DNA"/>
</dbReference>
<dbReference type="Proteomes" id="UP001596356">
    <property type="component" value="Unassembled WGS sequence"/>
</dbReference>
<dbReference type="Gene3D" id="3.40.50.10330">
    <property type="entry name" value="Probable inorganic polyphosphate/atp-NAD kinase, domain 1"/>
    <property type="match status" value="1"/>
</dbReference>
<evidence type="ECO:0000313" key="11">
    <source>
        <dbReference type="EMBL" id="MFC6712373.1"/>
    </source>
</evidence>
<dbReference type="InterPro" id="IPR017438">
    <property type="entry name" value="ATP-NAD_kinase_N"/>
</dbReference>
<keyword evidence="6" id="KW-0067">ATP-binding</keyword>
<evidence type="ECO:0000259" key="9">
    <source>
        <dbReference type="PROSITE" id="PS50146"/>
    </source>
</evidence>
<proteinExistence type="inferred from homology"/>
<evidence type="ECO:0000256" key="7">
    <source>
        <dbReference type="ARBA" id="ARBA00023209"/>
    </source>
</evidence>
<dbReference type="PROSITE" id="PS50146">
    <property type="entry name" value="DAGK"/>
    <property type="match status" value="1"/>
</dbReference>
<dbReference type="InterPro" id="IPR050187">
    <property type="entry name" value="Lipid_Phosphate_FormReg"/>
</dbReference>
<evidence type="ECO:0000256" key="5">
    <source>
        <dbReference type="ARBA" id="ARBA00022777"/>
    </source>
</evidence>
<dbReference type="RefSeq" id="WP_377819822.1">
    <property type="nucleotide sequence ID" value="NZ_JBHSWJ010000001.1"/>
</dbReference>
<keyword evidence="7" id="KW-0443">Lipid metabolism</keyword>
<keyword evidence="5 11" id="KW-0418">Kinase</keyword>
<evidence type="ECO:0000256" key="3">
    <source>
        <dbReference type="ARBA" id="ARBA00022679"/>
    </source>
</evidence>
<keyword evidence="7" id="KW-0444">Lipid biosynthesis</keyword>
<dbReference type="EMBL" id="JBHSWJ010000001">
    <property type="protein sequence ID" value="MFC6712333.1"/>
    <property type="molecule type" value="Genomic_DNA"/>
</dbReference>
<evidence type="ECO:0000256" key="8">
    <source>
        <dbReference type="ARBA" id="ARBA00023264"/>
    </source>
</evidence>
<reference evidence="11" key="1">
    <citation type="journal article" date="2014" name="Int. J. Syst. Evol. Microbiol.">
        <title>Complete genome of a new Firmicutes species belonging to the dominant human colonic microbiota ('Ruminococcus bicirculans') reveals two chromosomes and a selective capacity to utilize plant glucans.</title>
        <authorList>
            <consortium name="NISC Comparative Sequencing Program"/>
            <person name="Wegmann U."/>
            <person name="Louis P."/>
            <person name="Goesmann A."/>
            <person name="Henrissat B."/>
            <person name="Duncan S.H."/>
            <person name="Flint H.J."/>
        </authorList>
    </citation>
    <scope>NUCLEOTIDE SEQUENCE</scope>
    <source>
        <strain evidence="11">NBRC 106593</strain>
    </source>
</reference>
<gene>
    <name evidence="10" type="ORF">ACFQBT_00075</name>
    <name evidence="11" type="ORF">ACFQBT_00285</name>
    <name evidence="12" type="ORF">ACFQBT_19495</name>
    <name evidence="13" type="ORF">ACFQBT_19700</name>
</gene>
<dbReference type="Gene3D" id="2.60.200.40">
    <property type="match status" value="1"/>
</dbReference>
<protein>
    <submittedName>
        <fullName evidence="11">Diacylglycerol/lipid kinase family protein</fullName>
        <ecNumber evidence="11">2.7.1.-</ecNumber>
    </submittedName>
</protein>
<dbReference type="Pfam" id="PF00781">
    <property type="entry name" value="DAGK_cat"/>
    <property type="match status" value="1"/>
</dbReference>
<dbReference type="PANTHER" id="PTHR12358">
    <property type="entry name" value="SPHINGOSINE KINASE"/>
    <property type="match status" value="1"/>
</dbReference>
<dbReference type="InterPro" id="IPR001206">
    <property type="entry name" value="Diacylglycerol_kinase_cat_dom"/>
</dbReference>
<dbReference type="InterPro" id="IPR045540">
    <property type="entry name" value="YegS/DAGK_C"/>
</dbReference>
<dbReference type="GO" id="GO:0016301">
    <property type="term" value="F:kinase activity"/>
    <property type="evidence" value="ECO:0007669"/>
    <property type="project" value="UniProtKB-KW"/>
</dbReference>